<dbReference type="Proteomes" id="UP001244341">
    <property type="component" value="Chromosome 5b"/>
</dbReference>
<proteinExistence type="predicted"/>
<evidence type="ECO:0008006" key="4">
    <source>
        <dbReference type="Google" id="ProtNLM"/>
    </source>
</evidence>
<evidence type="ECO:0000313" key="2">
    <source>
        <dbReference type="EMBL" id="WIA14173.1"/>
    </source>
</evidence>
<organism evidence="2 3">
    <name type="scientific">Tetradesmus obliquus</name>
    <name type="common">Green alga</name>
    <name type="synonym">Acutodesmus obliquus</name>
    <dbReference type="NCBI Taxonomy" id="3088"/>
    <lineage>
        <taxon>Eukaryota</taxon>
        <taxon>Viridiplantae</taxon>
        <taxon>Chlorophyta</taxon>
        <taxon>core chlorophytes</taxon>
        <taxon>Chlorophyceae</taxon>
        <taxon>CS clade</taxon>
        <taxon>Sphaeropleales</taxon>
        <taxon>Scenedesmaceae</taxon>
        <taxon>Tetradesmus</taxon>
    </lineage>
</organism>
<evidence type="ECO:0000313" key="3">
    <source>
        <dbReference type="Proteomes" id="UP001244341"/>
    </source>
</evidence>
<dbReference type="PANTHER" id="PTHR43861:SF3">
    <property type="entry name" value="PUTATIVE (AFU_ORTHOLOGUE AFUA_2G14390)-RELATED"/>
    <property type="match status" value="1"/>
</dbReference>
<keyword evidence="1" id="KW-0808">Transferase</keyword>
<keyword evidence="3" id="KW-1185">Reference proteome</keyword>
<dbReference type="Gene3D" id="3.40.50.150">
    <property type="entry name" value="Vaccinia Virus protein VP39"/>
    <property type="match status" value="1"/>
</dbReference>
<dbReference type="SUPFAM" id="SSF53335">
    <property type="entry name" value="S-adenosyl-L-methionine-dependent methyltransferases"/>
    <property type="match status" value="1"/>
</dbReference>
<dbReference type="PANTHER" id="PTHR43861">
    <property type="entry name" value="TRANS-ACONITATE 2-METHYLTRANSFERASE-RELATED"/>
    <property type="match status" value="1"/>
</dbReference>
<gene>
    <name evidence="2" type="ORF">OEZ85_002715</name>
</gene>
<dbReference type="Pfam" id="PF13489">
    <property type="entry name" value="Methyltransf_23"/>
    <property type="match status" value="1"/>
</dbReference>
<dbReference type="InterPro" id="IPR029063">
    <property type="entry name" value="SAM-dependent_MTases_sf"/>
</dbReference>
<name>A0ABY8TYE3_TETOB</name>
<evidence type="ECO:0000256" key="1">
    <source>
        <dbReference type="ARBA" id="ARBA00022679"/>
    </source>
</evidence>
<reference evidence="2 3" key="1">
    <citation type="submission" date="2023-05" db="EMBL/GenBank/DDBJ databases">
        <title>A 100% complete, gapless, phased diploid assembly of the Scenedesmus obliquus UTEX 3031 genome.</title>
        <authorList>
            <person name="Biondi T.C."/>
            <person name="Hanschen E.R."/>
            <person name="Kwon T."/>
            <person name="Eng W."/>
            <person name="Kruse C.P.S."/>
            <person name="Koehler S.I."/>
            <person name="Kunde Y."/>
            <person name="Gleasner C.D."/>
            <person name="You Mak K.T."/>
            <person name="Polle J."/>
            <person name="Hovde B.T."/>
            <person name="Starkenburg S.R."/>
        </authorList>
    </citation>
    <scope>NUCLEOTIDE SEQUENCE [LARGE SCALE GENOMIC DNA]</scope>
    <source>
        <strain evidence="2 3">DOE0152z</strain>
    </source>
</reference>
<protein>
    <recommendedName>
        <fullName evidence="4">Methyltransferase domain-containing protein</fullName>
    </recommendedName>
</protein>
<dbReference type="CDD" id="cd02440">
    <property type="entry name" value="AdoMet_MTases"/>
    <property type="match status" value="1"/>
</dbReference>
<sequence length="242" mass="25057">MAEQQQAANLQQLNVEHFNKHGAEVTPHMLALAESTAQHILQLIPLGQDSTVLEFGCGMGLISERLAPAVGSVHGVDIAPKTIEAFNAKAAAKGLTNMRAACVDLVNPIEQQQAISSGQLPVSFSLIVAHMVLHHVEDAAAVFGCLAGLLQQGGRLVLTDLLQTERSKAFHGATAHHTVSHAGGFSEQQVSQLLSAAGLRLTSFSGDSLHVTKAAAQPGGGAEAPEAFPVFVAVGQAAAESS</sequence>
<accession>A0ABY8TYE3</accession>
<dbReference type="EMBL" id="CP126212">
    <property type="protein sequence ID" value="WIA14173.1"/>
    <property type="molecule type" value="Genomic_DNA"/>
</dbReference>